<feature type="region of interest" description="Disordered" evidence="1">
    <location>
        <begin position="1"/>
        <end position="88"/>
    </location>
</feature>
<dbReference type="Proteomes" id="UP001595912">
    <property type="component" value="Unassembled WGS sequence"/>
</dbReference>
<evidence type="ECO:0000313" key="3">
    <source>
        <dbReference type="Proteomes" id="UP001595912"/>
    </source>
</evidence>
<name>A0ABV9W527_9ACTN</name>
<feature type="compositionally biased region" description="Basic and acidic residues" evidence="1">
    <location>
        <begin position="33"/>
        <end position="71"/>
    </location>
</feature>
<evidence type="ECO:0000313" key="2">
    <source>
        <dbReference type="EMBL" id="MFC5002796.1"/>
    </source>
</evidence>
<sequence>MSANAVRGREDGQAGLREDGGDLIGERGVGTDQARELLEPLDQLRRHVVGHDAGLHEAEQGGVQRDPEHGGDGSSSSHITRPLRTVIP</sequence>
<comment type="caution">
    <text evidence="2">The sequence shown here is derived from an EMBL/GenBank/DDBJ whole genome shotgun (WGS) entry which is preliminary data.</text>
</comment>
<dbReference type="EMBL" id="JBHSIU010000046">
    <property type="protein sequence ID" value="MFC5002796.1"/>
    <property type="molecule type" value="Genomic_DNA"/>
</dbReference>
<organism evidence="2 3">
    <name type="scientific">Dactylosporangium cerinum</name>
    <dbReference type="NCBI Taxonomy" id="1434730"/>
    <lineage>
        <taxon>Bacteria</taxon>
        <taxon>Bacillati</taxon>
        <taxon>Actinomycetota</taxon>
        <taxon>Actinomycetes</taxon>
        <taxon>Micromonosporales</taxon>
        <taxon>Micromonosporaceae</taxon>
        <taxon>Dactylosporangium</taxon>
    </lineage>
</organism>
<proteinExistence type="predicted"/>
<dbReference type="RefSeq" id="WP_380121228.1">
    <property type="nucleotide sequence ID" value="NZ_JBHSIU010000046.1"/>
</dbReference>
<protein>
    <submittedName>
        <fullName evidence="2">Uncharacterized protein</fullName>
    </submittedName>
</protein>
<keyword evidence="3" id="KW-1185">Reference proteome</keyword>
<accession>A0ABV9W527</accession>
<gene>
    <name evidence="2" type="ORF">ACFPIJ_33830</name>
</gene>
<feature type="compositionally biased region" description="Basic and acidic residues" evidence="1">
    <location>
        <begin position="7"/>
        <end position="20"/>
    </location>
</feature>
<reference evidence="3" key="1">
    <citation type="journal article" date="2019" name="Int. J. Syst. Evol. Microbiol.">
        <title>The Global Catalogue of Microorganisms (GCM) 10K type strain sequencing project: providing services to taxonomists for standard genome sequencing and annotation.</title>
        <authorList>
            <consortium name="The Broad Institute Genomics Platform"/>
            <consortium name="The Broad Institute Genome Sequencing Center for Infectious Disease"/>
            <person name="Wu L."/>
            <person name="Ma J."/>
        </authorList>
    </citation>
    <scope>NUCLEOTIDE SEQUENCE [LARGE SCALE GENOMIC DNA]</scope>
    <source>
        <strain evidence="3">CGMCC 4.7152</strain>
    </source>
</reference>
<evidence type="ECO:0000256" key="1">
    <source>
        <dbReference type="SAM" id="MobiDB-lite"/>
    </source>
</evidence>